<dbReference type="GO" id="GO:0016746">
    <property type="term" value="F:acyltransferase activity"/>
    <property type="evidence" value="ECO:0007669"/>
    <property type="project" value="UniProtKB-KW"/>
</dbReference>
<evidence type="ECO:0000313" key="8">
    <source>
        <dbReference type="Proteomes" id="UP000553343"/>
    </source>
</evidence>
<dbReference type="GO" id="GO:0009247">
    <property type="term" value="P:glycolipid biosynthetic process"/>
    <property type="evidence" value="ECO:0007669"/>
    <property type="project" value="UniProtKB-ARBA"/>
</dbReference>
<dbReference type="PANTHER" id="PTHR30606:SF10">
    <property type="entry name" value="PHOSPHATIDYLINOSITOL MANNOSIDE ACYLTRANSFERASE"/>
    <property type="match status" value="1"/>
</dbReference>
<dbReference type="InterPro" id="IPR004960">
    <property type="entry name" value="LipA_acyltrans"/>
</dbReference>
<name>A0A850SWD9_9BACT</name>
<dbReference type="AlphaFoldDB" id="A0A850SWD9"/>
<dbReference type="RefSeq" id="WP_178365872.1">
    <property type="nucleotide sequence ID" value="NZ_JACADJ010000011.1"/>
</dbReference>
<dbReference type="PANTHER" id="PTHR30606">
    <property type="entry name" value="LIPID A BIOSYNTHESIS LAUROYL ACYLTRANSFERASE"/>
    <property type="match status" value="1"/>
</dbReference>
<evidence type="ECO:0000256" key="3">
    <source>
        <dbReference type="ARBA" id="ARBA00022519"/>
    </source>
</evidence>
<sequence>MNDDHIYRLLRLLMLALGRLPRWLADFCAHLLGLLWFKIDARHRKITLENLTRAFGDQMTRDQIEILGKRVFKNIMNILFEFAWTLKFDRDTFLSHFTIKGVEHMKRAHAKGKGVIGLLCHLGNFEMLIAGIEPVGVKGYGIYRKLDFEPLDRLIREGRRRFNMEVVPRGKSSKKVEAILKRGEIVGALLDQSVDWYLGPFVDFFGAPACTHKGFAKLVLKTKAPVVPVYTVRKNRHFTVEFLPEVPLVETGDPIKDIEINTQNYTSVIESLVRKYPDQYFWVHNRWKTKNYCPWPKTDD</sequence>
<keyword evidence="8" id="KW-1185">Reference proteome</keyword>
<dbReference type="GO" id="GO:0005886">
    <property type="term" value="C:plasma membrane"/>
    <property type="evidence" value="ECO:0007669"/>
    <property type="project" value="UniProtKB-SubCell"/>
</dbReference>
<evidence type="ECO:0000256" key="5">
    <source>
        <dbReference type="ARBA" id="ARBA00023136"/>
    </source>
</evidence>
<evidence type="ECO:0000256" key="1">
    <source>
        <dbReference type="ARBA" id="ARBA00004533"/>
    </source>
</evidence>
<keyword evidence="5" id="KW-0472">Membrane</keyword>
<proteinExistence type="predicted"/>
<comment type="caution">
    <text evidence="7">The sequence shown here is derived from an EMBL/GenBank/DDBJ whole genome shotgun (WGS) entry which is preliminary data.</text>
</comment>
<reference evidence="7 8" key="1">
    <citation type="submission" date="2020-06" db="EMBL/GenBank/DDBJ databases">
        <title>High-quality draft genome of sulfate reducer Desulfobacter latus type strain AcrS2 isolated from marine sediment.</title>
        <authorList>
            <person name="Hoppe M."/>
            <person name="Larsen C.K."/>
            <person name="Marshall I.P.G."/>
            <person name="Schramm A."/>
            <person name="Marietou A.G."/>
        </authorList>
    </citation>
    <scope>NUCLEOTIDE SEQUENCE [LARGE SCALE GENOMIC DNA]</scope>
    <source>
        <strain evidence="7 8">AcRS2</strain>
    </source>
</reference>
<gene>
    <name evidence="7" type="ORF">HXW94_05350</name>
</gene>
<dbReference type="CDD" id="cd07984">
    <property type="entry name" value="LPLAT_LABLAT-like"/>
    <property type="match status" value="1"/>
</dbReference>
<protein>
    <submittedName>
        <fullName evidence="7">Lysophospholipid acyltransferase family protein</fullName>
    </submittedName>
</protein>
<keyword evidence="6 7" id="KW-0012">Acyltransferase</keyword>
<evidence type="ECO:0000256" key="6">
    <source>
        <dbReference type="ARBA" id="ARBA00023315"/>
    </source>
</evidence>
<keyword evidence="4 7" id="KW-0808">Transferase</keyword>
<accession>A0A850SWD9</accession>
<dbReference type="Pfam" id="PF03279">
    <property type="entry name" value="Lip_A_acyltrans"/>
    <property type="match status" value="1"/>
</dbReference>
<organism evidence="7 8">
    <name type="scientific">Desulfobacter latus</name>
    <dbReference type="NCBI Taxonomy" id="2292"/>
    <lineage>
        <taxon>Bacteria</taxon>
        <taxon>Pseudomonadati</taxon>
        <taxon>Thermodesulfobacteriota</taxon>
        <taxon>Desulfobacteria</taxon>
        <taxon>Desulfobacterales</taxon>
        <taxon>Desulfobacteraceae</taxon>
        <taxon>Desulfobacter</taxon>
    </lineage>
</organism>
<keyword evidence="3" id="KW-0997">Cell inner membrane</keyword>
<evidence type="ECO:0000313" key="7">
    <source>
        <dbReference type="EMBL" id="NWH04420.1"/>
    </source>
</evidence>
<dbReference type="PIRSF" id="PIRSF026649">
    <property type="entry name" value="MsbB"/>
    <property type="match status" value="1"/>
</dbReference>
<dbReference type="Proteomes" id="UP000553343">
    <property type="component" value="Unassembled WGS sequence"/>
</dbReference>
<evidence type="ECO:0000256" key="4">
    <source>
        <dbReference type="ARBA" id="ARBA00022679"/>
    </source>
</evidence>
<comment type="subcellular location">
    <subcellularLocation>
        <location evidence="1">Cell inner membrane</location>
    </subcellularLocation>
</comment>
<dbReference type="EMBL" id="JACADJ010000011">
    <property type="protein sequence ID" value="NWH04420.1"/>
    <property type="molecule type" value="Genomic_DNA"/>
</dbReference>
<evidence type="ECO:0000256" key="2">
    <source>
        <dbReference type="ARBA" id="ARBA00022475"/>
    </source>
</evidence>
<keyword evidence="2" id="KW-1003">Cell membrane</keyword>